<dbReference type="Proteomes" id="UP000272942">
    <property type="component" value="Unassembled WGS sequence"/>
</dbReference>
<reference evidence="1 2" key="2">
    <citation type="submission" date="2018-11" db="EMBL/GenBank/DDBJ databases">
        <authorList>
            <consortium name="Pathogen Informatics"/>
        </authorList>
    </citation>
    <scope>NUCLEOTIDE SEQUENCE [LARGE SCALE GENOMIC DNA]</scope>
    <source>
        <strain evidence="1 2">Egypt</strain>
    </source>
</reference>
<organism evidence="3">
    <name type="scientific">Echinostoma caproni</name>
    <dbReference type="NCBI Taxonomy" id="27848"/>
    <lineage>
        <taxon>Eukaryota</taxon>
        <taxon>Metazoa</taxon>
        <taxon>Spiralia</taxon>
        <taxon>Lophotrochozoa</taxon>
        <taxon>Platyhelminthes</taxon>
        <taxon>Trematoda</taxon>
        <taxon>Digenea</taxon>
        <taxon>Plagiorchiida</taxon>
        <taxon>Echinostomata</taxon>
        <taxon>Echinostomatoidea</taxon>
        <taxon>Echinostomatidae</taxon>
        <taxon>Echinostoma</taxon>
    </lineage>
</organism>
<dbReference type="WBParaSite" id="ECPE_0000263201-mRNA-1">
    <property type="protein sequence ID" value="ECPE_0000263201-mRNA-1"/>
    <property type="gene ID" value="ECPE_0000263201"/>
</dbReference>
<protein>
    <submittedName>
        <fullName evidence="3">DUF4371 domain-containing protein</fullName>
    </submittedName>
</protein>
<reference evidence="3" key="1">
    <citation type="submission" date="2016-06" db="UniProtKB">
        <authorList>
            <consortium name="WormBaseParasite"/>
        </authorList>
    </citation>
    <scope>IDENTIFICATION</scope>
</reference>
<proteinExistence type="predicted"/>
<dbReference type="EMBL" id="UZAN01039740">
    <property type="protein sequence ID" value="VDP67007.1"/>
    <property type="molecule type" value="Genomic_DNA"/>
</dbReference>
<evidence type="ECO:0000313" key="1">
    <source>
        <dbReference type="EMBL" id="VDP67007.1"/>
    </source>
</evidence>
<gene>
    <name evidence="1" type="ORF">ECPE_LOCUS2629</name>
</gene>
<evidence type="ECO:0000313" key="3">
    <source>
        <dbReference type="WBParaSite" id="ECPE_0000263201-mRNA-1"/>
    </source>
</evidence>
<accession>A0A183A6P4</accession>
<keyword evidence="2" id="KW-1185">Reference proteome</keyword>
<name>A0A183A6P4_9TREM</name>
<sequence length="85" mass="9422">MALQIHGYALLTDNIEKHSKQIVIVICLIHMVDLLGEDAVEEVGTIQLFNQYMKALYPSSSRDLCPAISILPTPADSINYHIGNL</sequence>
<evidence type="ECO:0000313" key="2">
    <source>
        <dbReference type="Proteomes" id="UP000272942"/>
    </source>
</evidence>
<dbReference type="AlphaFoldDB" id="A0A183A6P4"/>